<dbReference type="RefSeq" id="WP_143944151.1">
    <property type="nucleotide sequence ID" value="NZ_VKLS01000575.1"/>
</dbReference>
<dbReference type="EMBL" id="VKLS01000575">
    <property type="protein sequence ID" value="TSB25299.1"/>
    <property type="molecule type" value="Genomic_DNA"/>
</dbReference>
<evidence type="ECO:0000259" key="3">
    <source>
        <dbReference type="Pfam" id="PF13649"/>
    </source>
</evidence>
<protein>
    <submittedName>
        <fullName evidence="4">Methyltransferase domain-containing protein</fullName>
    </submittedName>
</protein>
<dbReference type="InterPro" id="IPR041698">
    <property type="entry name" value="Methyltransf_25"/>
</dbReference>
<dbReference type="Pfam" id="PF13649">
    <property type="entry name" value="Methyltransf_25"/>
    <property type="match status" value="1"/>
</dbReference>
<evidence type="ECO:0000256" key="2">
    <source>
        <dbReference type="ARBA" id="ARBA00022679"/>
    </source>
</evidence>
<dbReference type="GO" id="GO:0017000">
    <property type="term" value="P:antibiotic biosynthetic process"/>
    <property type="evidence" value="ECO:0007669"/>
    <property type="project" value="UniProtKB-ARBA"/>
</dbReference>
<name>A0A553Y7W4_9ACTN</name>
<evidence type="ECO:0000313" key="5">
    <source>
        <dbReference type="Proteomes" id="UP000320888"/>
    </source>
</evidence>
<proteinExistence type="predicted"/>
<dbReference type="PANTHER" id="PTHR43861:SF1">
    <property type="entry name" value="TRANS-ACONITATE 2-METHYLTRANSFERASE"/>
    <property type="match status" value="1"/>
</dbReference>
<dbReference type="InterPro" id="IPR029063">
    <property type="entry name" value="SAM-dependent_MTases_sf"/>
</dbReference>
<reference evidence="4 5" key="1">
    <citation type="submission" date="2019-07" db="EMBL/GenBank/DDBJ databases">
        <title>Draft genome for Streptomyces benahoarensis MZ03-48.</title>
        <authorList>
            <person name="Gonzalez-Pimentel J.L."/>
        </authorList>
    </citation>
    <scope>NUCLEOTIDE SEQUENCE [LARGE SCALE GENOMIC DNA]</scope>
    <source>
        <strain evidence="4 5">MZ03-48</strain>
    </source>
</reference>
<evidence type="ECO:0000313" key="4">
    <source>
        <dbReference type="EMBL" id="TSB25299.1"/>
    </source>
</evidence>
<organism evidence="4 5">
    <name type="scientific">Streptomyces benahoarensis</name>
    <dbReference type="NCBI Taxonomy" id="2595054"/>
    <lineage>
        <taxon>Bacteria</taxon>
        <taxon>Bacillati</taxon>
        <taxon>Actinomycetota</taxon>
        <taxon>Actinomycetes</taxon>
        <taxon>Kitasatosporales</taxon>
        <taxon>Streptomycetaceae</taxon>
        <taxon>Streptomyces</taxon>
    </lineage>
</organism>
<dbReference type="AlphaFoldDB" id="A0A553Y7W4"/>
<dbReference type="OrthoDB" id="9777638at2"/>
<dbReference type="GO" id="GO:0008168">
    <property type="term" value="F:methyltransferase activity"/>
    <property type="evidence" value="ECO:0007669"/>
    <property type="project" value="UniProtKB-KW"/>
</dbReference>
<dbReference type="SUPFAM" id="SSF53335">
    <property type="entry name" value="S-adenosyl-L-methionine-dependent methyltransferases"/>
    <property type="match status" value="1"/>
</dbReference>
<keyword evidence="5" id="KW-1185">Reference proteome</keyword>
<feature type="domain" description="Methyltransferase" evidence="3">
    <location>
        <begin position="51"/>
        <end position="146"/>
    </location>
</feature>
<dbReference type="PANTHER" id="PTHR43861">
    <property type="entry name" value="TRANS-ACONITATE 2-METHYLTRANSFERASE-RELATED"/>
    <property type="match status" value="1"/>
</dbReference>
<keyword evidence="1 4" id="KW-0489">Methyltransferase</keyword>
<dbReference type="Proteomes" id="UP000320888">
    <property type="component" value="Unassembled WGS sequence"/>
</dbReference>
<sequence length="281" mass="29649">MGPIVNTEQQRVWNGDEGAHWAAHRDRWEAVNAGFTEPLLTAAAIRADDRVLDIGCGSGCTTRLAARQASRGDATGLDLSGPMLEKARESARSGGPANVTFVQGDAQSHPFPPGGLDVAISRFGVMFFADPVGAFAHLRRALRPGGRLAFVCGAADADNEWLQAVLVLRDHLPLGEFGRPGTPGAFSLGGPDEIRAVLTAAGFTGVAAERVEAYGTWGRDADDAADFLLGSGPGRHWTSQADPAANARARAALTDRLRAYEEHGAVRLRNAAWLVTAYAPS</sequence>
<accession>A0A553Y7W4</accession>
<dbReference type="Gene3D" id="3.40.50.150">
    <property type="entry name" value="Vaccinia Virus protein VP39"/>
    <property type="match status" value="1"/>
</dbReference>
<evidence type="ECO:0000256" key="1">
    <source>
        <dbReference type="ARBA" id="ARBA00022603"/>
    </source>
</evidence>
<comment type="caution">
    <text evidence="4">The sequence shown here is derived from an EMBL/GenBank/DDBJ whole genome shotgun (WGS) entry which is preliminary data.</text>
</comment>
<dbReference type="CDD" id="cd02440">
    <property type="entry name" value="AdoMet_MTases"/>
    <property type="match status" value="1"/>
</dbReference>
<gene>
    <name evidence="4" type="ORF">FNZ23_27125</name>
</gene>
<dbReference type="GO" id="GO:0032259">
    <property type="term" value="P:methylation"/>
    <property type="evidence" value="ECO:0007669"/>
    <property type="project" value="UniProtKB-KW"/>
</dbReference>
<keyword evidence="2 4" id="KW-0808">Transferase</keyword>